<comment type="caution">
    <text evidence="2">The sequence shown here is derived from an EMBL/GenBank/DDBJ whole genome shotgun (WGS) entry which is preliminary data.</text>
</comment>
<dbReference type="RefSeq" id="WP_377369318.1">
    <property type="nucleotide sequence ID" value="NZ_JAOTJD010000013.1"/>
</dbReference>
<dbReference type="Pfam" id="PF00078">
    <property type="entry name" value="RVT_1"/>
    <property type="match status" value="1"/>
</dbReference>
<keyword evidence="2" id="KW-0808">Transferase</keyword>
<dbReference type="EMBL" id="JAOTJD010000013">
    <property type="protein sequence ID" value="MFD3263990.1"/>
    <property type="molecule type" value="Genomic_DNA"/>
</dbReference>
<name>A0ABW6CQ90_9CAUL</name>
<evidence type="ECO:0000313" key="3">
    <source>
        <dbReference type="Proteomes" id="UP001598130"/>
    </source>
</evidence>
<keyword evidence="2" id="KW-0548">Nucleotidyltransferase</keyword>
<evidence type="ECO:0000259" key="1">
    <source>
        <dbReference type="PROSITE" id="PS50878"/>
    </source>
</evidence>
<dbReference type="GO" id="GO:0003964">
    <property type="term" value="F:RNA-directed DNA polymerase activity"/>
    <property type="evidence" value="ECO:0007669"/>
    <property type="project" value="UniProtKB-KW"/>
</dbReference>
<reference evidence="2 3" key="1">
    <citation type="submission" date="2022-09" db="EMBL/GenBank/DDBJ databases">
        <title>New species of Phenylobacterium.</title>
        <authorList>
            <person name="Mieszkin S."/>
        </authorList>
    </citation>
    <scope>NUCLEOTIDE SEQUENCE [LARGE SCALE GENOMIC DNA]</scope>
    <source>
        <strain evidence="2 3">HK31-G</strain>
    </source>
</reference>
<protein>
    <submittedName>
        <fullName evidence="2">RNA-directed DNA polymerase</fullName>
    </submittedName>
</protein>
<organism evidence="2 3">
    <name type="scientific">Phenylobacterium ferrooxidans</name>
    <dbReference type="NCBI Taxonomy" id="2982689"/>
    <lineage>
        <taxon>Bacteria</taxon>
        <taxon>Pseudomonadati</taxon>
        <taxon>Pseudomonadota</taxon>
        <taxon>Alphaproteobacteria</taxon>
        <taxon>Caulobacterales</taxon>
        <taxon>Caulobacteraceae</taxon>
        <taxon>Phenylobacterium</taxon>
    </lineage>
</organism>
<dbReference type="InterPro" id="IPR000477">
    <property type="entry name" value="RT_dom"/>
</dbReference>
<proteinExistence type="predicted"/>
<keyword evidence="3" id="KW-1185">Reference proteome</keyword>
<evidence type="ECO:0000313" key="2">
    <source>
        <dbReference type="EMBL" id="MFD3263990.1"/>
    </source>
</evidence>
<accession>A0ABW6CQ90</accession>
<feature type="domain" description="Reverse transcriptase" evidence="1">
    <location>
        <begin position="1"/>
        <end position="292"/>
    </location>
</feature>
<dbReference type="CDD" id="cd01646">
    <property type="entry name" value="RT_Bac_retron_I"/>
    <property type="match status" value="1"/>
</dbReference>
<dbReference type="Proteomes" id="UP001598130">
    <property type="component" value="Unassembled WGS sequence"/>
</dbReference>
<keyword evidence="2" id="KW-0695">RNA-directed DNA polymerase</keyword>
<sequence>MHIGTKRERRERLVSHGYFAPELPPCFTSIDLARHSKAILASIDQMPLTKQGNPAHYRYISEPTWFYFPRFGKDDRRHGIPNPIAHLVLSRVLADHYVALRKVARASRLSRSPLVFDWSGPRALARDNVSIRDDFRVELAARREIYVAADVRAFFHSIYTHAIAWAVHEKEFAKQNRGLNHFGNVIDLLCRNAQAGQTIGLPVGPDTSRLIAEVVASAIDVPLQKRLKLRRRDASRYIDDYTLSSAKGLSGEELLAQLRASVSAFELELNSEKSAIVPTSARQMSGWQAAVRARIPRPAQRGGDVETTALMQFFYELGRLCSDHVDTNIEKFGLLNARQSLVAATDWVPIQANLISAYRRNPSLVSLLVELCLLRQVAHADVVKPDLGEFLENRIDVLARSSRTGELVWLLFLAIRLRIILSARRLASLFGIENALVALLVVCLEARGLVQGKIDRSTWDRSLNGSGLRGPMWLYAYEAVTQGFLPGVADDFIADDQYFSLLRDKKVRFLDIDLGFTSLAETLRGLRQTNARLERLRDAIEDGSEGDFDDIFDADDDEDDDVFGFDDGGY</sequence>
<dbReference type="PROSITE" id="PS50878">
    <property type="entry name" value="RT_POL"/>
    <property type="match status" value="1"/>
</dbReference>
<gene>
    <name evidence="2" type="ORF">OCL97_08460</name>
</gene>